<evidence type="ECO:0000256" key="1">
    <source>
        <dbReference type="SAM" id="MobiDB-lite"/>
    </source>
</evidence>
<feature type="region of interest" description="Disordered" evidence="1">
    <location>
        <begin position="305"/>
        <end position="326"/>
    </location>
</feature>
<evidence type="ECO:0000313" key="3">
    <source>
        <dbReference type="Proteomes" id="UP000190637"/>
    </source>
</evidence>
<sequence length="326" mass="32422">MVLTDRKRRGDALRAVCGAVAPSIRRLLALGGLAAAGWLVAGAAPVAADTLAAGPSAVLSAERLAAPSSSETADVTGLTDTHETGEAARHAVGSLAHGAGVSVAEAVGTGREIGARLDRSLGGGDTALTEQVSEGLAQPAAGLRDGLGRAIDPHQSGGPLTGLAGDELGLIRDTLEQPGDIITVRPGAHERGDLPAEHPTGVAAEPAQRDDAPEPSETPEDVDEVSGDQEVVVPMSAAPLLFSTASDTAPDETPDPATSGGRAWGHAGSDSAGTVSSSSPSPGPAAAGFLAQQFGTLRPLAERVALPGDPTLVVRDAADDPSFSPD</sequence>
<reference evidence="2 3" key="1">
    <citation type="submission" date="2017-02" db="EMBL/GenBank/DDBJ databases">
        <authorList>
            <person name="Peterson S.W."/>
        </authorList>
    </citation>
    <scope>NUCLEOTIDE SEQUENCE [LARGE SCALE GENOMIC DNA]</scope>
    <source>
        <strain evidence="2 3">DSM 45154</strain>
    </source>
</reference>
<dbReference type="Proteomes" id="UP000190637">
    <property type="component" value="Unassembled WGS sequence"/>
</dbReference>
<name>A0A1T4SRJ7_9ACTN</name>
<dbReference type="AlphaFoldDB" id="A0A1T4SRJ7"/>
<organism evidence="2 3">
    <name type="scientific">Marinactinospora thermotolerans DSM 45154</name>
    <dbReference type="NCBI Taxonomy" id="1122192"/>
    <lineage>
        <taxon>Bacteria</taxon>
        <taxon>Bacillati</taxon>
        <taxon>Actinomycetota</taxon>
        <taxon>Actinomycetes</taxon>
        <taxon>Streptosporangiales</taxon>
        <taxon>Nocardiopsidaceae</taxon>
        <taxon>Marinactinospora</taxon>
    </lineage>
</organism>
<evidence type="ECO:0000313" key="2">
    <source>
        <dbReference type="EMBL" id="SKA30865.1"/>
    </source>
</evidence>
<dbReference type="EMBL" id="FUWS01000011">
    <property type="protein sequence ID" value="SKA30865.1"/>
    <property type="molecule type" value="Genomic_DNA"/>
</dbReference>
<keyword evidence="3" id="KW-1185">Reference proteome</keyword>
<proteinExistence type="predicted"/>
<feature type="region of interest" description="Disordered" evidence="1">
    <location>
        <begin position="185"/>
        <end position="227"/>
    </location>
</feature>
<feature type="compositionally biased region" description="Basic and acidic residues" evidence="1">
    <location>
        <begin position="187"/>
        <end position="196"/>
    </location>
</feature>
<accession>A0A1T4SRJ7</accession>
<feature type="compositionally biased region" description="Low complexity" evidence="1">
    <location>
        <begin position="267"/>
        <end position="287"/>
    </location>
</feature>
<gene>
    <name evidence="2" type="ORF">SAMN02745673_03844</name>
</gene>
<feature type="region of interest" description="Disordered" evidence="1">
    <location>
        <begin position="244"/>
        <end position="287"/>
    </location>
</feature>
<feature type="compositionally biased region" description="Acidic residues" evidence="1">
    <location>
        <begin position="213"/>
        <end position="227"/>
    </location>
</feature>
<protein>
    <submittedName>
        <fullName evidence="2">Uncharacterized protein</fullName>
    </submittedName>
</protein>